<dbReference type="InterPro" id="IPR052751">
    <property type="entry name" value="Plant_MAPKKK"/>
</dbReference>
<evidence type="ECO:0000256" key="5">
    <source>
        <dbReference type="PROSITE-ProRule" id="PRU10141"/>
    </source>
</evidence>
<dbReference type="InterPro" id="IPR000719">
    <property type="entry name" value="Prot_kinase_dom"/>
</dbReference>
<dbReference type="GO" id="GO:0005524">
    <property type="term" value="F:ATP binding"/>
    <property type="evidence" value="ECO:0007669"/>
    <property type="project" value="UniProtKB-UniRule"/>
</dbReference>
<evidence type="ECO:0000259" key="7">
    <source>
        <dbReference type="PROSITE" id="PS50011"/>
    </source>
</evidence>
<dbReference type="PROSITE" id="PS00107">
    <property type="entry name" value="PROTEIN_KINASE_ATP"/>
    <property type="match status" value="1"/>
</dbReference>
<keyword evidence="3" id="KW-0418">Kinase</keyword>
<sequence>MWQKVKRLGRGGFGVVYLAVENSSFSTTSTRPAAMAVKTVELNKSKSLKWETRVLKKLKGNLYIVECYGADISQEGDAGTKCYNLLMEYANGGTLNTLVNSYNGKLPEFELAIYTFMLLKGISSIHEKGLIHWDLKPDNVLVFNDHEGYRFLKLADFGVSKSLDGGENIEGVRGATDYAAPETLRNGVYGKPADIWSLGHTVLYMMNGRMWINREHKRLRLEIPDHVSPSGKDFLTTCLQFDPDSRWTADELLEHPFIQENLRGMIPTLELRQSEFTKRSSNYSPLSGSWSLTKDLFGQIPPRKQMLLPHHLCQLSSTRIAGDQVN</sequence>
<dbReference type="Pfam" id="PF00069">
    <property type="entry name" value="Pkinase"/>
    <property type="match status" value="1"/>
</dbReference>
<dbReference type="SMART" id="SM00220">
    <property type="entry name" value="S_TKc"/>
    <property type="match status" value="1"/>
</dbReference>
<protein>
    <submittedName>
        <fullName evidence="8">OLC1v1021339C1</fullName>
    </submittedName>
</protein>
<evidence type="ECO:0000256" key="1">
    <source>
        <dbReference type="ARBA" id="ARBA00022679"/>
    </source>
</evidence>
<keyword evidence="4 5" id="KW-0067">ATP-binding</keyword>
<dbReference type="SUPFAM" id="SSF56112">
    <property type="entry name" value="Protein kinase-like (PK-like)"/>
    <property type="match status" value="1"/>
</dbReference>
<gene>
    <name evidence="8" type="ORF">OLC1_LOCUS164</name>
</gene>
<comment type="similarity">
    <text evidence="6">Belongs to the protein kinase superfamily.</text>
</comment>
<evidence type="ECO:0000313" key="8">
    <source>
        <dbReference type="EMBL" id="CAI9087302.1"/>
    </source>
</evidence>
<organism evidence="8 9">
    <name type="scientific">Oldenlandia corymbosa var. corymbosa</name>
    <dbReference type="NCBI Taxonomy" id="529605"/>
    <lineage>
        <taxon>Eukaryota</taxon>
        <taxon>Viridiplantae</taxon>
        <taxon>Streptophyta</taxon>
        <taxon>Embryophyta</taxon>
        <taxon>Tracheophyta</taxon>
        <taxon>Spermatophyta</taxon>
        <taxon>Magnoliopsida</taxon>
        <taxon>eudicotyledons</taxon>
        <taxon>Gunneridae</taxon>
        <taxon>Pentapetalae</taxon>
        <taxon>asterids</taxon>
        <taxon>lamiids</taxon>
        <taxon>Gentianales</taxon>
        <taxon>Rubiaceae</taxon>
        <taxon>Rubioideae</taxon>
        <taxon>Spermacoceae</taxon>
        <taxon>Hedyotis-Oldenlandia complex</taxon>
        <taxon>Oldenlandia</taxon>
    </lineage>
</organism>
<name>A0AAV1BZ37_OLDCO</name>
<evidence type="ECO:0000256" key="6">
    <source>
        <dbReference type="RuleBase" id="RU000304"/>
    </source>
</evidence>
<dbReference type="Proteomes" id="UP001161247">
    <property type="component" value="Chromosome 1"/>
</dbReference>
<dbReference type="PANTHER" id="PTHR48011:SF18">
    <property type="entry name" value="MITOGEN-ACTIVATED PROTEIN KINASE KINASE KINASE 19-RELATED"/>
    <property type="match status" value="1"/>
</dbReference>
<dbReference type="GO" id="GO:0004674">
    <property type="term" value="F:protein serine/threonine kinase activity"/>
    <property type="evidence" value="ECO:0007669"/>
    <property type="project" value="UniProtKB-KW"/>
</dbReference>
<dbReference type="InterPro" id="IPR011009">
    <property type="entry name" value="Kinase-like_dom_sf"/>
</dbReference>
<keyword evidence="9" id="KW-1185">Reference proteome</keyword>
<evidence type="ECO:0000256" key="4">
    <source>
        <dbReference type="ARBA" id="ARBA00022840"/>
    </source>
</evidence>
<dbReference type="PANTHER" id="PTHR48011">
    <property type="entry name" value="CCR4-NOT TRANSCRIPTIONAL COMPLEX SUBUNIT CAF120-RELATED"/>
    <property type="match status" value="1"/>
</dbReference>
<evidence type="ECO:0000256" key="3">
    <source>
        <dbReference type="ARBA" id="ARBA00022777"/>
    </source>
</evidence>
<dbReference type="PROSITE" id="PS50011">
    <property type="entry name" value="PROTEIN_KINASE_DOM"/>
    <property type="match status" value="1"/>
</dbReference>
<dbReference type="PROSITE" id="PS00108">
    <property type="entry name" value="PROTEIN_KINASE_ST"/>
    <property type="match status" value="1"/>
</dbReference>
<feature type="binding site" evidence="5">
    <location>
        <position position="38"/>
    </location>
    <ligand>
        <name>ATP</name>
        <dbReference type="ChEBI" id="CHEBI:30616"/>
    </ligand>
</feature>
<evidence type="ECO:0000256" key="2">
    <source>
        <dbReference type="ARBA" id="ARBA00022741"/>
    </source>
</evidence>
<keyword evidence="1" id="KW-0808">Transferase</keyword>
<keyword evidence="6" id="KW-0723">Serine/threonine-protein kinase</keyword>
<dbReference type="EMBL" id="OX459118">
    <property type="protein sequence ID" value="CAI9087302.1"/>
    <property type="molecule type" value="Genomic_DNA"/>
</dbReference>
<dbReference type="InterPro" id="IPR017441">
    <property type="entry name" value="Protein_kinase_ATP_BS"/>
</dbReference>
<evidence type="ECO:0000313" key="9">
    <source>
        <dbReference type="Proteomes" id="UP001161247"/>
    </source>
</evidence>
<reference evidence="8" key="1">
    <citation type="submission" date="2023-03" db="EMBL/GenBank/DDBJ databases">
        <authorList>
            <person name="Julca I."/>
        </authorList>
    </citation>
    <scope>NUCLEOTIDE SEQUENCE</scope>
</reference>
<dbReference type="GO" id="GO:0007165">
    <property type="term" value="P:signal transduction"/>
    <property type="evidence" value="ECO:0007669"/>
    <property type="project" value="TreeGrafter"/>
</dbReference>
<keyword evidence="2 5" id="KW-0547">Nucleotide-binding</keyword>
<proteinExistence type="inferred from homology"/>
<dbReference type="AlphaFoldDB" id="A0AAV1BZ37"/>
<accession>A0AAV1BZ37</accession>
<feature type="domain" description="Protein kinase" evidence="7">
    <location>
        <begin position="2"/>
        <end position="258"/>
    </location>
</feature>
<dbReference type="Gene3D" id="1.10.510.10">
    <property type="entry name" value="Transferase(Phosphotransferase) domain 1"/>
    <property type="match status" value="1"/>
</dbReference>
<dbReference type="InterPro" id="IPR008271">
    <property type="entry name" value="Ser/Thr_kinase_AS"/>
</dbReference>